<comment type="caution">
    <text evidence="1">The sequence shown here is derived from an EMBL/GenBank/DDBJ whole genome shotgun (WGS) entry which is preliminary data.</text>
</comment>
<dbReference type="Proteomes" id="UP000075320">
    <property type="component" value="Unassembled WGS sequence"/>
</dbReference>
<proteinExistence type="predicted"/>
<organism evidence="1 2">
    <name type="scientific">Bdellovibrio bacteriovorus</name>
    <dbReference type="NCBI Taxonomy" id="959"/>
    <lineage>
        <taxon>Bacteria</taxon>
        <taxon>Pseudomonadati</taxon>
        <taxon>Bdellovibrionota</taxon>
        <taxon>Bdellovibrionia</taxon>
        <taxon>Bdellovibrionales</taxon>
        <taxon>Pseudobdellovibrionaceae</taxon>
        <taxon>Bdellovibrio</taxon>
    </lineage>
</organism>
<protein>
    <submittedName>
        <fullName evidence="1">Uncharacterized protein</fullName>
    </submittedName>
</protein>
<keyword evidence="2" id="KW-1185">Reference proteome</keyword>
<accession>A0A150WP79</accession>
<reference evidence="1 2" key="1">
    <citation type="submission" date="2016-03" db="EMBL/GenBank/DDBJ databases">
        <authorList>
            <person name="Ploux O."/>
        </authorList>
    </citation>
    <scope>NUCLEOTIDE SEQUENCE [LARGE SCALE GENOMIC DNA]</scope>
    <source>
        <strain evidence="1 2">R0</strain>
    </source>
</reference>
<sequence length="387" mass="42844">MKKPETKHNLCILNSGMKLTNSSLTNTRSSRLFASLAVCLTLFATACSENGHTPAALTAPATPAPMADGSSSGGGSFGDESSLALLKRAVAELQQEVKFINSKSLPAQFDKEKFLSLLKNLSLEPNNTTSRYDRELMFDYENKDGAQKIKVLSLFFKSHAAIPVNTLGKVKVTPYVDEIKLKLVHEAAHVFGIGLTEETDKDARAFSQKFIEAKEFNNFFCLIGDPDNKFPYENSKGSWYEELKTNVTLALNRATGAGNIGSDSNLALDLFGAFLNPPELKGRWNVRSFAMPADKREAYSMPLPSRNEAFGGIVAMDWTPQQQSDSEIIYSYTGRRFMYLEAGEGLGPISEKLVLTKKEDLKWEGFGSWIDKLGEPITFKIECREQL</sequence>
<evidence type="ECO:0000313" key="2">
    <source>
        <dbReference type="Proteomes" id="UP000075320"/>
    </source>
</evidence>
<dbReference type="AlphaFoldDB" id="A0A150WP79"/>
<dbReference type="EMBL" id="LUKE01000001">
    <property type="protein sequence ID" value="KYG66292.1"/>
    <property type="molecule type" value="Genomic_DNA"/>
</dbReference>
<dbReference type="RefSeq" id="WP_061833858.1">
    <property type="nucleotide sequence ID" value="NZ_LUKE01000001.1"/>
</dbReference>
<evidence type="ECO:0000313" key="1">
    <source>
        <dbReference type="EMBL" id="KYG66292.1"/>
    </source>
</evidence>
<gene>
    <name evidence="1" type="ORF">AZI86_04345</name>
</gene>
<name>A0A150WP79_BDEBC</name>